<protein>
    <submittedName>
        <fullName evidence="4">Initiator RepB protein</fullName>
    </submittedName>
    <submittedName>
        <fullName evidence="3">Replication initiation protein</fullName>
    </submittedName>
</protein>
<evidence type="ECO:0000313" key="6">
    <source>
        <dbReference type="Proteomes" id="UP000532204"/>
    </source>
</evidence>
<dbReference type="GO" id="GO:0006270">
    <property type="term" value="P:DNA replication initiation"/>
    <property type="evidence" value="ECO:0007669"/>
    <property type="project" value="InterPro"/>
</dbReference>
<dbReference type="SUPFAM" id="SSF46785">
    <property type="entry name" value="Winged helix' DNA-binding domain"/>
    <property type="match status" value="2"/>
</dbReference>
<gene>
    <name evidence="4" type="ORF">BMT91_26460</name>
    <name evidence="3" type="ORF">E6D34_27010</name>
</gene>
<evidence type="ECO:0000256" key="1">
    <source>
        <dbReference type="ARBA" id="ARBA00038283"/>
    </source>
</evidence>
<accession>A0A1V3VRJ5</accession>
<dbReference type="EMBL" id="MPAF01000150">
    <property type="protein sequence ID" value="OOK21523.1"/>
    <property type="molecule type" value="Genomic_DNA"/>
</dbReference>
<dbReference type="InterPro" id="IPR036390">
    <property type="entry name" value="WH_DNA-bd_sf"/>
</dbReference>
<evidence type="ECO:0000259" key="2">
    <source>
        <dbReference type="Pfam" id="PF01051"/>
    </source>
</evidence>
<dbReference type="Pfam" id="PF21205">
    <property type="entry name" value="Rep3_C"/>
    <property type="match status" value="1"/>
</dbReference>
<reference evidence="4 5" key="1">
    <citation type="submission" date="2016-10" db="EMBL/GenBank/DDBJ databases">
        <title>Whole genome sequences of antibiotic resistant commensal Escherichia coli from healthy Australian adults.</title>
        <authorList>
            <person name="Moran R.A."/>
            <person name="Anantham S."/>
            <person name="Nigro S.J."/>
            <person name="Holt K.E."/>
            <person name="Hall R.M."/>
        </authorList>
    </citation>
    <scope>NUCLEOTIDE SEQUENCE [LARGE SCALE GENOMIC DNA]</scope>
    <source>
        <strain evidence="4 5">2.3-R4</strain>
    </source>
</reference>
<evidence type="ECO:0000313" key="3">
    <source>
        <dbReference type="EMBL" id="EFC9752792.1"/>
    </source>
</evidence>
<reference evidence="3 6" key="2">
    <citation type="submission" date="2019-05" db="EMBL/GenBank/DDBJ databases">
        <authorList>
            <consortium name="NARMS: The National Antimicrobial Resistance Monitoring System"/>
        </authorList>
    </citation>
    <scope>NUCLEOTIDE SEQUENCE [LARGE SCALE GENOMIC DNA]</scope>
    <source>
        <strain evidence="3 6">CVM N18EC122</strain>
    </source>
</reference>
<dbReference type="InterPro" id="IPR036388">
    <property type="entry name" value="WH-like_DNA-bd_sf"/>
</dbReference>
<comment type="caution">
    <text evidence="3">The sequence shown here is derived from an EMBL/GenBank/DDBJ whole genome shotgun (WGS) entry which is preliminary data.</text>
</comment>
<evidence type="ECO:0000313" key="5">
    <source>
        <dbReference type="Proteomes" id="UP000188855"/>
    </source>
</evidence>
<dbReference type="AlphaFoldDB" id="A0A1V3VRJ5"/>
<evidence type="ECO:0000313" key="4">
    <source>
        <dbReference type="EMBL" id="OOK21523.1"/>
    </source>
</evidence>
<dbReference type="InterPro" id="IPR000525">
    <property type="entry name" value="Initiator_Rep_WH1"/>
</dbReference>
<dbReference type="Proteomes" id="UP000188855">
    <property type="component" value="Unassembled WGS sequence"/>
</dbReference>
<comment type="similarity">
    <text evidence="1">Belongs to the initiator RepB protein family.</text>
</comment>
<proteinExistence type="inferred from homology"/>
<dbReference type="Gene3D" id="1.10.10.10">
    <property type="entry name" value="Winged helix-like DNA-binding domain superfamily/Winged helix DNA-binding domain"/>
    <property type="match status" value="2"/>
</dbReference>
<dbReference type="Pfam" id="PF01051">
    <property type="entry name" value="Rep3_N"/>
    <property type="match status" value="1"/>
</dbReference>
<organism evidence="3 6">
    <name type="scientific">Escherichia coli</name>
    <dbReference type="NCBI Taxonomy" id="562"/>
    <lineage>
        <taxon>Bacteria</taxon>
        <taxon>Pseudomonadati</taxon>
        <taxon>Pseudomonadota</taxon>
        <taxon>Gammaproteobacteria</taxon>
        <taxon>Enterobacterales</taxon>
        <taxon>Enterobacteriaceae</taxon>
        <taxon>Escherichia</taxon>
    </lineage>
</organism>
<dbReference type="Proteomes" id="UP000532204">
    <property type="component" value="Unassembled WGS sequence"/>
</dbReference>
<dbReference type="RefSeq" id="WP_001281399.1">
    <property type="nucleotide sequence ID" value="NZ_CAXTRC010000007.1"/>
</dbReference>
<dbReference type="GO" id="GO:0003887">
    <property type="term" value="F:DNA-directed DNA polymerase activity"/>
    <property type="evidence" value="ECO:0007669"/>
    <property type="project" value="InterPro"/>
</dbReference>
<feature type="domain" description="Initiator Rep protein WH1" evidence="2">
    <location>
        <begin position="7"/>
        <end position="150"/>
    </location>
</feature>
<name>A0A1V3VRJ5_ECOLX</name>
<dbReference type="EMBL" id="AASEBA010000131">
    <property type="protein sequence ID" value="EFC9752792.1"/>
    <property type="molecule type" value="Genomic_DNA"/>
</dbReference>
<sequence>MSDLIAYKSNALVEASYKLTLQEQRFLLLCISRLKSGADAELQKTMTITAAEYFDSFPDMGRKNAEVQLQEAIDRLWDRSIILKDDEKREEFRWIQYRAQYAKGEAKARITFSDAVMPYLTQLKGQFTRVVIKNISGLSSSYSIRIYELLQQFRSTGERIIALNDFRSMLGIENKYKQFRDLNKILIKPCVDELNKKSDLAVTVETIKKGRTVVALHFRFKEDKQIKMTI</sequence>